<evidence type="ECO:0000313" key="1">
    <source>
        <dbReference type="EMBL" id="KAI3817308.1"/>
    </source>
</evidence>
<reference evidence="1 2" key="2">
    <citation type="journal article" date="2022" name="Mol. Ecol. Resour.">
        <title>The genomes of chicory, endive, great burdock and yacon provide insights into Asteraceae paleo-polyploidization history and plant inulin production.</title>
        <authorList>
            <person name="Fan W."/>
            <person name="Wang S."/>
            <person name="Wang H."/>
            <person name="Wang A."/>
            <person name="Jiang F."/>
            <person name="Liu H."/>
            <person name="Zhao H."/>
            <person name="Xu D."/>
            <person name="Zhang Y."/>
        </authorList>
    </citation>
    <scope>NUCLEOTIDE SEQUENCE [LARGE SCALE GENOMIC DNA]</scope>
    <source>
        <strain evidence="2">cv. Yunnan</strain>
        <tissue evidence="1">Leaves</tissue>
    </source>
</reference>
<sequence>MINKPQTKLKYYNIHTFIHHIYIYILSLLPSLLVSVTKEDMHLINLLLFILLSFSHHAYSRFNTSVIPITKDEATSLHKVAWSFKVRQWDGEPYLLLDLEAPFTWKDCVIKHSDIPCGLEEGCRFPLRCDTTLCKEAKSYINPICPSLNITDKYGCSICAVTPLNPVSNVCKISQLTTDLVDLYLTDGRNPSPGPNRPFGSQFVVSCAPSSLLRSFPKDVRGVAAFSWSGLSFPRQLSFLDVTGKVGLCLPSSSAGLGVAFLGEGPFYFTSNRNLDLRSILSYTPMVRRSSKDLGYYVKINRILVKGTPVSLPALKGSYVKLSSRVPYTVLRSDIYKALVASFSKATAGIPRVSVVKPFGLCLKDGGVVPRIDLEMEGGKVWSVSGENSMKRVGNGGACLAFVDGGSKVKDPVVIGTFQMENNFLLFDLVNQKLGFSSSLLGRGTSCTGFNFTVVGN</sequence>
<name>A0ACB9JC88_9ASTR</name>
<reference evidence="2" key="1">
    <citation type="journal article" date="2022" name="Mol. Ecol. Resour.">
        <title>The genomes of chicory, endive, great burdock and yacon provide insights into Asteraceae palaeo-polyploidization history and plant inulin production.</title>
        <authorList>
            <person name="Fan W."/>
            <person name="Wang S."/>
            <person name="Wang H."/>
            <person name="Wang A."/>
            <person name="Jiang F."/>
            <person name="Liu H."/>
            <person name="Zhao H."/>
            <person name="Xu D."/>
            <person name="Zhang Y."/>
        </authorList>
    </citation>
    <scope>NUCLEOTIDE SEQUENCE [LARGE SCALE GENOMIC DNA]</scope>
    <source>
        <strain evidence="2">cv. Yunnan</strain>
    </source>
</reference>
<gene>
    <name evidence="1" type="ORF">L1987_11097</name>
</gene>
<organism evidence="1 2">
    <name type="scientific">Smallanthus sonchifolius</name>
    <dbReference type="NCBI Taxonomy" id="185202"/>
    <lineage>
        <taxon>Eukaryota</taxon>
        <taxon>Viridiplantae</taxon>
        <taxon>Streptophyta</taxon>
        <taxon>Embryophyta</taxon>
        <taxon>Tracheophyta</taxon>
        <taxon>Spermatophyta</taxon>
        <taxon>Magnoliopsida</taxon>
        <taxon>eudicotyledons</taxon>
        <taxon>Gunneridae</taxon>
        <taxon>Pentapetalae</taxon>
        <taxon>asterids</taxon>
        <taxon>campanulids</taxon>
        <taxon>Asterales</taxon>
        <taxon>Asteraceae</taxon>
        <taxon>Asteroideae</taxon>
        <taxon>Heliantheae alliance</taxon>
        <taxon>Millerieae</taxon>
        <taxon>Smallanthus</taxon>
    </lineage>
</organism>
<dbReference type="Proteomes" id="UP001056120">
    <property type="component" value="Linkage Group LG04"/>
</dbReference>
<evidence type="ECO:0000313" key="2">
    <source>
        <dbReference type="Proteomes" id="UP001056120"/>
    </source>
</evidence>
<keyword evidence="2" id="KW-1185">Reference proteome</keyword>
<comment type="caution">
    <text evidence="1">The sequence shown here is derived from an EMBL/GenBank/DDBJ whole genome shotgun (WGS) entry which is preliminary data.</text>
</comment>
<proteinExistence type="predicted"/>
<accession>A0ACB9JC88</accession>
<protein>
    <submittedName>
        <fullName evidence="1">Uncharacterized protein</fullName>
    </submittedName>
</protein>
<dbReference type="EMBL" id="CM042021">
    <property type="protein sequence ID" value="KAI3817308.1"/>
    <property type="molecule type" value="Genomic_DNA"/>
</dbReference>